<name>A0A5M6CD86_9BACT</name>
<organism evidence="1 2">
    <name type="scientific">Taibaiella lutea</name>
    <dbReference type="NCBI Taxonomy" id="2608001"/>
    <lineage>
        <taxon>Bacteria</taxon>
        <taxon>Pseudomonadati</taxon>
        <taxon>Bacteroidota</taxon>
        <taxon>Chitinophagia</taxon>
        <taxon>Chitinophagales</taxon>
        <taxon>Chitinophagaceae</taxon>
        <taxon>Taibaiella</taxon>
    </lineage>
</organism>
<keyword evidence="2" id="KW-1185">Reference proteome</keyword>
<accession>A0A5M6CD86</accession>
<dbReference type="AlphaFoldDB" id="A0A5M6CD86"/>
<evidence type="ECO:0000313" key="2">
    <source>
        <dbReference type="Proteomes" id="UP000323632"/>
    </source>
</evidence>
<evidence type="ECO:0000313" key="1">
    <source>
        <dbReference type="EMBL" id="KAA5532420.1"/>
    </source>
</evidence>
<comment type="caution">
    <text evidence="1">The sequence shown here is derived from an EMBL/GenBank/DDBJ whole genome shotgun (WGS) entry which is preliminary data.</text>
</comment>
<dbReference type="RefSeq" id="WP_150033923.1">
    <property type="nucleotide sequence ID" value="NZ_VWSH01000004.1"/>
</dbReference>
<reference evidence="1 2" key="1">
    <citation type="submission" date="2019-09" db="EMBL/GenBank/DDBJ databases">
        <title>Genome sequence and assembly of Taibaiella sp.</title>
        <authorList>
            <person name="Chhetri G."/>
        </authorList>
    </citation>
    <scope>NUCLEOTIDE SEQUENCE [LARGE SCALE GENOMIC DNA]</scope>
    <source>
        <strain evidence="1 2">KVB11</strain>
    </source>
</reference>
<gene>
    <name evidence="1" type="ORF">F0919_16660</name>
</gene>
<dbReference type="EMBL" id="VWSH01000004">
    <property type="protein sequence ID" value="KAA5532420.1"/>
    <property type="molecule type" value="Genomic_DNA"/>
</dbReference>
<proteinExistence type="predicted"/>
<sequence length="62" mass="7332">MQIIQSFEIEIQKPVFIFTKLKNTKKEEKVGMEISEKQLRLFINKNIPEHSINVPGYIKTIQ</sequence>
<protein>
    <submittedName>
        <fullName evidence="1">Uncharacterized protein</fullName>
    </submittedName>
</protein>
<dbReference type="Proteomes" id="UP000323632">
    <property type="component" value="Unassembled WGS sequence"/>
</dbReference>